<evidence type="ECO:0000313" key="3">
    <source>
        <dbReference type="Proteomes" id="UP001362999"/>
    </source>
</evidence>
<sequence>MSGKWTRGIGLARRKSEPSLHLTLTTTTTTTQPRMHSPPGFSAISRKITEVKQNRFCVAQAPHQVTFNLSRTARILRKMEMTPCTRLVLGDGSPSLDVRTELGPTNWLPVCLLSFVFRVIVLGSAGWTHCETVMVRVRGVSPRVPLTTSRSFPPSAPSHRGQTLVMKPKPVARLYAFGMDVSAFLQVVPHQSSSNAPLQGHEGFKSAIHNASRENSQSGRTLLLLSLRHVANASSHLVDVKCAHMRHPATRRRINSGLVSINSRRRYAEAEGGAHPVAALPSPSSRADTPYPSSTSSHPPGFGVVVGDRISARACGLLAVRGRRAASRHPLVFHDSTTILLRSRTGMLIRREVCDKGRMRMGRAERGEERHCRKRTKVLEAGGREGVLDPPGCGTWASLRAPPSGTNVLGVFFLQLTMEVVLSGHLEFTVSCSPSRVLKGMGREWANAVPVEGGSIDHDHLLVDVTVVLIFQRRRLRPAALSTPRVEQDYLSTLTTLAAALNANSDHVVQLTPT</sequence>
<accession>A0AAV9Z306</accession>
<keyword evidence="3" id="KW-1185">Reference proteome</keyword>
<reference evidence="2 3" key="1">
    <citation type="journal article" date="2024" name="J Genomics">
        <title>Draft genome sequencing and assembly of Favolaschia claudopus CIRM-BRFM 2984 isolated from oak limbs.</title>
        <authorList>
            <person name="Navarro D."/>
            <person name="Drula E."/>
            <person name="Chaduli D."/>
            <person name="Cazenave R."/>
            <person name="Ahrendt S."/>
            <person name="Wang J."/>
            <person name="Lipzen A."/>
            <person name="Daum C."/>
            <person name="Barry K."/>
            <person name="Grigoriev I.V."/>
            <person name="Favel A."/>
            <person name="Rosso M.N."/>
            <person name="Martin F."/>
        </authorList>
    </citation>
    <scope>NUCLEOTIDE SEQUENCE [LARGE SCALE GENOMIC DNA]</scope>
    <source>
        <strain evidence="2 3">CIRM-BRFM 2984</strain>
    </source>
</reference>
<feature type="compositionally biased region" description="Low complexity" evidence="1">
    <location>
        <begin position="289"/>
        <end position="300"/>
    </location>
</feature>
<name>A0AAV9Z306_9AGAR</name>
<proteinExistence type="predicted"/>
<evidence type="ECO:0000256" key="1">
    <source>
        <dbReference type="SAM" id="MobiDB-lite"/>
    </source>
</evidence>
<feature type="region of interest" description="Disordered" evidence="1">
    <location>
        <begin position="270"/>
        <end position="300"/>
    </location>
</feature>
<comment type="caution">
    <text evidence="2">The sequence shown here is derived from an EMBL/GenBank/DDBJ whole genome shotgun (WGS) entry which is preliminary data.</text>
</comment>
<gene>
    <name evidence="2" type="ORF">R3P38DRAFT_2814607</name>
</gene>
<dbReference type="Proteomes" id="UP001362999">
    <property type="component" value="Unassembled WGS sequence"/>
</dbReference>
<organism evidence="2 3">
    <name type="scientific">Favolaschia claudopus</name>
    <dbReference type="NCBI Taxonomy" id="2862362"/>
    <lineage>
        <taxon>Eukaryota</taxon>
        <taxon>Fungi</taxon>
        <taxon>Dikarya</taxon>
        <taxon>Basidiomycota</taxon>
        <taxon>Agaricomycotina</taxon>
        <taxon>Agaricomycetes</taxon>
        <taxon>Agaricomycetidae</taxon>
        <taxon>Agaricales</taxon>
        <taxon>Marasmiineae</taxon>
        <taxon>Mycenaceae</taxon>
        <taxon>Favolaschia</taxon>
    </lineage>
</organism>
<dbReference type="EMBL" id="JAWWNJ010000227">
    <property type="protein sequence ID" value="KAK6969346.1"/>
    <property type="molecule type" value="Genomic_DNA"/>
</dbReference>
<feature type="region of interest" description="Disordered" evidence="1">
    <location>
        <begin position="16"/>
        <end position="41"/>
    </location>
</feature>
<dbReference type="AlphaFoldDB" id="A0AAV9Z306"/>
<evidence type="ECO:0000313" key="2">
    <source>
        <dbReference type="EMBL" id="KAK6969346.1"/>
    </source>
</evidence>
<protein>
    <submittedName>
        <fullName evidence="2">Uncharacterized protein</fullName>
    </submittedName>
</protein>
<feature type="compositionally biased region" description="Low complexity" evidence="1">
    <location>
        <begin position="22"/>
        <end position="31"/>
    </location>
</feature>